<dbReference type="Pfam" id="PF13559">
    <property type="entry name" value="DUF4129"/>
    <property type="match status" value="1"/>
</dbReference>
<dbReference type="OrthoDB" id="183980at2"/>
<dbReference type="Proteomes" id="UP000183104">
    <property type="component" value="Unassembled WGS sequence"/>
</dbReference>
<feature type="transmembrane region" description="Helical" evidence="1">
    <location>
        <begin position="348"/>
        <end position="366"/>
    </location>
</feature>
<dbReference type="AlphaFoldDB" id="A0A0N8PNE7"/>
<dbReference type="STRING" id="381306.AN478_01640"/>
<organism evidence="3 4">
    <name type="scientific">Thiohalorhabdus denitrificans</name>
    <dbReference type="NCBI Taxonomy" id="381306"/>
    <lineage>
        <taxon>Bacteria</taxon>
        <taxon>Pseudomonadati</taxon>
        <taxon>Pseudomonadota</taxon>
        <taxon>Gammaproteobacteria</taxon>
        <taxon>Thiohalorhabdales</taxon>
        <taxon>Thiohalorhabdaceae</taxon>
        <taxon>Thiohalorhabdus</taxon>
    </lineage>
</organism>
<dbReference type="EMBL" id="FMUN01000004">
    <property type="protein sequence ID" value="SCY22895.1"/>
    <property type="molecule type" value="Genomic_DNA"/>
</dbReference>
<proteinExistence type="predicted"/>
<keyword evidence="1" id="KW-0472">Membrane</keyword>
<gene>
    <name evidence="3" type="ORF">SAMN05661077_1519</name>
</gene>
<keyword evidence="1" id="KW-1133">Transmembrane helix</keyword>
<feature type="domain" description="Protein-glutamine gamma-glutamyltransferase-like C-terminal" evidence="2">
    <location>
        <begin position="423"/>
        <end position="491"/>
    </location>
</feature>
<feature type="transmembrane region" description="Helical" evidence="1">
    <location>
        <begin position="194"/>
        <end position="221"/>
    </location>
</feature>
<keyword evidence="4" id="KW-1185">Reference proteome</keyword>
<evidence type="ECO:0000313" key="3">
    <source>
        <dbReference type="EMBL" id="SCY22895.1"/>
    </source>
</evidence>
<evidence type="ECO:0000313" key="4">
    <source>
        <dbReference type="Proteomes" id="UP000183104"/>
    </source>
</evidence>
<name>A0A0N8PNE7_9GAMM</name>
<evidence type="ECO:0000256" key="1">
    <source>
        <dbReference type="SAM" id="Phobius"/>
    </source>
</evidence>
<feature type="transmembrane region" description="Helical" evidence="1">
    <location>
        <begin position="242"/>
        <end position="263"/>
    </location>
</feature>
<accession>A0A0N8PNE7</accession>
<reference evidence="4" key="1">
    <citation type="submission" date="2016-10" db="EMBL/GenBank/DDBJ databases">
        <authorList>
            <person name="Varghese N."/>
        </authorList>
    </citation>
    <scope>NUCLEOTIDE SEQUENCE [LARGE SCALE GENOMIC DNA]</scope>
    <source>
        <strain evidence="4">HL 19</strain>
    </source>
</reference>
<protein>
    <recommendedName>
        <fullName evidence="2">Protein-glutamine gamma-glutamyltransferase-like C-terminal domain-containing protein</fullName>
    </recommendedName>
</protein>
<keyword evidence="1" id="KW-0812">Transmembrane</keyword>
<feature type="transmembrane region" description="Helical" evidence="1">
    <location>
        <begin position="153"/>
        <end position="174"/>
    </location>
</feature>
<sequence length="499" mass="54311">MDLERVQAELRPRRPGEAVDLGTRFARAWWPAMLGFWLFTAGPAFLVVHGLLWSHLAWAPLAFWWLKPLYERAPLFFLSRALFGERPAAASTARELHRIAAPGLLGDLTWRRLSPRRSFALPVALLEGARGEARGSRLAVLGSARGTAGWLTLIYALFEALLALSLLLAAWALVPSRLALDVSHFLTATTAGQVTLNAVAFLAAAAVAPFYVASGFSLYLNRRVELEGWDLEIRFRRLRDRLEGGTGAGRAAFVLLALGAALAGAPATPVEAAADPAGPQASAPTGPEEAEARIEEVLAHPDFGRMETETRWELDFDPDFEADSGFEIPEFFKWLLDLGGMLASLGEVLLWAAAGVAVYFLLYNLLGWLRQVDRTRTGSRPRGPAPEVLFGLAVTPDSLPADVPGKARELCGEGRPGEALALLYRAGLARLLARVEVPSGATEGEVLRQAEGALDATGRGLFTELTATWLRFAYGHRPPPPATVEDLCRRWPMLEEGRR</sequence>
<dbReference type="InterPro" id="IPR025403">
    <property type="entry name" value="TgpA-like_C"/>
</dbReference>
<dbReference type="RefSeq" id="WP_054964886.1">
    <property type="nucleotide sequence ID" value="NZ_FMUN01000004.1"/>
</dbReference>
<evidence type="ECO:0000259" key="2">
    <source>
        <dbReference type="Pfam" id="PF13559"/>
    </source>
</evidence>